<evidence type="ECO:0000256" key="11">
    <source>
        <dbReference type="ARBA" id="ARBA00023136"/>
    </source>
</evidence>
<comment type="subcellular location">
    <subcellularLocation>
        <location evidence="1">Cell inner membrane</location>
        <topology evidence="1">Multi-pass membrane protein</topology>
    </subcellularLocation>
</comment>
<evidence type="ECO:0000256" key="7">
    <source>
        <dbReference type="ARBA" id="ARBA00022692"/>
    </source>
</evidence>
<dbReference type="Gene3D" id="3.30.460.20">
    <property type="entry name" value="CorA soluble domain-like"/>
    <property type="match status" value="1"/>
</dbReference>
<dbReference type="Pfam" id="PF01544">
    <property type="entry name" value="CorA"/>
    <property type="match status" value="1"/>
</dbReference>
<name>A0A248K298_9PROT</name>
<gene>
    <name evidence="14" type="ORF">Y958_29440</name>
</gene>
<evidence type="ECO:0000256" key="5">
    <source>
        <dbReference type="ARBA" id="ARBA00022475"/>
    </source>
</evidence>
<protein>
    <recommendedName>
        <fullName evidence="3">Magnesium transport protein CorA</fullName>
    </recommendedName>
</protein>
<comment type="similarity">
    <text evidence="2">Belongs to the CorA metal ion transporter (MIT) (TC 1.A.35) family.</text>
</comment>
<keyword evidence="8" id="KW-0460">Magnesium</keyword>
<organism evidence="14 15">
    <name type="scientific">Nitrospirillum viridazoti CBAmc</name>
    <dbReference type="NCBI Taxonomy" id="1441467"/>
    <lineage>
        <taxon>Bacteria</taxon>
        <taxon>Pseudomonadati</taxon>
        <taxon>Pseudomonadota</taxon>
        <taxon>Alphaproteobacteria</taxon>
        <taxon>Rhodospirillales</taxon>
        <taxon>Azospirillaceae</taxon>
        <taxon>Nitrospirillum</taxon>
        <taxon>Nitrospirillum viridazoti</taxon>
    </lineage>
</organism>
<dbReference type="RefSeq" id="WP_088875479.1">
    <property type="nucleotide sequence ID" value="NZ_CP022113.1"/>
</dbReference>
<keyword evidence="10" id="KW-0406">Ion transport</keyword>
<keyword evidence="15" id="KW-1185">Reference proteome</keyword>
<evidence type="ECO:0000256" key="13">
    <source>
        <dbReference type="SAM" id="Phobius"/>
    </source>
</evidence>
<dbReference type="Gene3D" id="1.20.58.340">
    <property type="entry name" value="Magnesium transport protein CorA, transmembrane region"/>
    <property type="match status" value="2"/>
</dbReference>
<dbReference type="GO" id="GO:0015095">
    <property type="term" value="F:magnesium ion transmembrane transporter activity"/>
    <property type="evidence" value="ECO:0007669"/>
    <property type="project" value="TreeGrafter"/>
</dbReference>
<evidence type="ECO:0000256" key="8">
    <source>
        <dbReference type="ARBA" id="ARBA00022842"/>
    </source>
</evidence>
<dbReference type="GO" id="GO:0015087">
    <property type="term" value="F:cobalt ion transmembrane transporter activity"/>
    <property type="evidence" value="ECO:0007669"/>
    <property type="project" value="TreeGrafter"/>
</dbReference>
<dbReference type="Proteomes" id="UP000197153">
    <property type="component" value="Chromosome 4"/>
</dbReference>
<keyword evidence="7 13" id="KW-0812">Transmembrane</keyword>
<evidence type="ECO:0000256" key="2">
    <source>
        <dbReference type="ARBA" id="ARBA00009765"/>
    </source>
</evidence>
<dbReference type="SUPFAM" id="SSF144083">
    <property type="entry name" value="Magnesium transport protein CorA, transmembrane region"/>
    <property type="match status" value="1"/>
</dbReference>
<dbReference type="AlphaFoldDB" id="A0A248K298"/>
<dbReference type="PANTHER" id="PTHR47685">
    <property type="entry name" value="MAGNESIUM TRANSPORT PROTEIN CORA"/>
    <property type="match status" value="1"/>
</dbReference>
<evidence type="ECO:0000256" key="12">
    <source>
        <dbReference type="ARBA" id="ARBA00034269"/>
    </source>
</evidence>
<accession>A0A248K298</accession>
<comment type="catalytic activity">
    <reaction evidence="12">
        <text>Mg(2+)(in) = Mg(2+)(out)</text>
        <dbReference type="Rhea" id="RHEA:29827"/>
        <dbReference type="ChEBI" id="CHEBI:18420"/>
    </reaction>
</comment>
<keyword evidence="9 13" id="KW-1133">Transmembrane helix</keyword>
<dbReference type="KEGG" id="nao:Y958_29440"/>
<evidence type="ECO:0000256" key="9">
    <source>
        <dbReference type="ARBA" id="ARBA00022989"/>
    </source>
</evidence>
<dbReference type="InterPro" id="IPR045863">
    <property type="entry name" value="CorA_TM1_TM2"/>
</dbReference>
<keyword evidence="5" id="KW-1003">Cell membrane</keyword>
<dbReference type="EMBL" id="CP022113">
    <property type="protein sequence ID" value="ASG25095.1"/>
    <property type="molecule type" value="Genomic_DNA"/>
</dbReference>
<keyword evidence="11 13" id="KW-0472">Membrane</keyword>
<evidence type="ECO:0000256" key="10">
    <source>
        <dbReference type="ARBA" id="ARBA00023065"/>
    </source>
</evidence>
<dbReference type="InterPro" id="IPR002523">
    <property type="entry name" value="MgTranspt_CorA/ZnTranspt_ZntB"/>
</dbReference>
<feature type="transmembrane region" description="Helical" evidence="13">
    <location>
        <begin position="267"/>
        <end position="287"/>
    </location>
</feature>
<feature type="transmembrane region" description="Helical" evidence="13">
    <location>
        <begin position="299"/>
        <end position="319"/>
    </location>
</feature>
<evidence type="ECO:0000313" key="15">
    <source>
        <dbReference type="Proteomes" id="UP000197153"/>
    </source>
</evidence>
<evidence type="ECO:0000256" key="4">
    <source>
        <dbReference type="ARBA" id="ARBA00022448"/>
    </source>
</evidence>
<evidence type="ECO:0000256" key="1">
    <source>
        <dbReference type="ARBA" id="ARBA00004429"/>
    </source>
</evidence>
<keyword evidence="4" id="KW-0813">Transport</keyword>
<proteinExistence type="inferred from homology"/>
<keyword evidence="6" id="KW-0997">Cell inner membrane</keyword>
<dbReference type="GO" id="GO:0015099">
    <property type="term" value="F:nickel cation transmembrane transporter activity"/>
    <property type="evidence" value="ECO:0007669"/>
    <property type="project" value="TreeGrafter"/>
</dbReference>
<sequence>MFTLYRLENGTLTRRDPAADCLADDLWIDMIAPTKEEEAAVEAALGVEIPTREEMREIETSAQVYKSGDALVMTVRVLTRQAPLGPALADATFILTPQHLVTVRYLDSTPFRTFSTRVDQGNDVPTDPEAILLGILTAIVGRVADVLEEVKDGLDTLSRSVFSQGGEQSPSIVDADLQNALKRIGRSGDLASRVRESLHSLARTVSFLKAAEKATPIAPEIKLILNTLNGDIQSLLDYNLYLAQTTQFLLDSTLGLINIQQNAIIKIFSVAAVIFLPPTLIASIYGMNFKHMPELNLVFGYPGALCLMVVSAILPYWYFRRRGWL</sequence>
<dbReference type="InterPro" id="IPR050829">
    <property type="entry name" value="CorA_MIT"/>
</dbReference>
<dbReference type="FunFam" id="1.20.58.340:FF:000001">
    <property type="entry name" value="Magnesium transport protein CorA"/>
    <property type="match status" value="1"/>
</dbReference>
<dbReference type="InterPro" id="IPR045861">
    <property type="entry name" value="CorA_cytoplasmic_dom"/>
</dbReference>
<reference evidence="14 15" key="1">
    <citation type="submission" date="2017-06" db="EMBL/GenBank/DDBJ databases">
        <title>Complete genome sequence of Nitrospirillum amazonense strain CBAmC, an endophytic nitrogen-fixing and plant growth-promoting bacterium, isolated from sugarcane.</title>
        <authorList>
            <person name="Schwab S."/>
            <person name="dos Santos Teixeira K.R."/>
            <person name="Simoes Araujo J.L."/>
            <person name="Soares Vidal M."/>
            <person name="Borges de Freitas H.R."/>
            <person name="Rivello Crivelaro A.L."/>
            <person name="Bueno de Camargo Nunes A."/>
            <person name="dos Santos C.M."/>
            <person name="Palmeira da Silva Rosa D."/>
            <person name="da Silva Padilha D."/>
            <person name="da Silva E."/>
            <person name="Araujo Terra L."/>
            <person name="Soares Mendes V."/>
            <person name="Farinelli L."/>
            <person name="Magalhaes Cruz L."/>
            <person name="Baldani J.I."/>
        </authorList>
    </citation>
    <scope>NUCLEOTIDE SEQUENCE [LARGE SCALE GENOMIC DNA]</scope>
    <source>
        <strain evidence="14 15">CBAmC</strain>
    </source>
</reference>
<dbReference type="PANTHER" id="PTHR47685:SF1">
    <property type="entry name" value="MAGNESIUM TRANSPORT PROTEIN CORA"/>
    <property type="match status" value="1"/>
</dbReference>
<dbReference type="GO" id="GO:0005886">
    <property type="term" value="C:plasma membrane"/>
    <property type="evidence" value="ECO:0007669"/>
    <property type="project" value="UniProtKB-SubCell"/>
</dbReference>
<evidence type="ECO:0000256" key="3">
    <source>
        <dbReference type="ARBA" id="ARBA00019439"/>
    </source>
</evidence>
<evidence type="ECO:0000256" key="6">
    <source>
        <dbReference type="ARBA" id="ARBA00022519"/>
    </source>
</evidence>
<dbReference type="SUPFAM" id="SSF143865">
    <property type="entry name" value="CorA soluble domain-like"/>
    <property type="match status" value="1"/>
</dbReference>
<evidence type="ECO:0000313" key="14">
    <source>
        <dbReference type="EMBL" id="ASG25095.1"/>
    </source>
</evidence>
<dbReference type="CDD" id="cd12837">
    <property type="entry name" value="EcCorA-like_u1"/>
    <property type="match status" value="1"/>
</dbReference>